<evidence type="ECO:0000256" key="5">
    <source>
        <dbReference type="ARBA" id="ARBA00038306"/>
    </source>
</evidence>
<proteinExistence type="inferred from homology"/>
<gene>
    <name evidence="8" type="ORF">NCTC12722_01139</name>
</gene>
<sequence>MKKFLLSTAAVLLAAGSASAADLAARPYTKAPAYVAPVYNWTGFYIGGFVGGAFGDSSSISDALIPFLTGTRDSSFFGGGQLGYNYQFAPNWVAGLEGDIGGLSKNERTFLIAPGVGLHDRTNWLASVTGRLGYTWGPGLIYAKGGVAFRDSSDLTGFGGFPSLPAHRDDTGYTVGGGLEYMFAPAWSAKIEYQYYNFGNVAPEFAPGVAVFHYRDDVHTVKAGINYHFNWGGPVVAKY</sequence>
<evidence type="ECO:0000313" key="9">
    <source>
        <dbReference type="Proteomes" id="UP000254343"/>
    </source>
</evidence>
<evidence type="ECO:0000256" key="4">
    <source>
        <dbReference type="ARBA" id="ARBA00023237"/>
    </source>
</evidence>
<organism evidence="8 9">
    <name type="scientific">Afipia felis</name>
    <name type="common">Cat scratch disease bacillus</name>
    <dbReference type="NCBI Taxonomy" id="1035"/>
    <lineage>
        <taxon>Bacteria</taxon>
        <taxon>Pseudomonadati</taxon>
        <taxon>Pseudomonadota</taxon>
        <taxon>Alphaproteobacteria</taxon>
        <taxon>Hyphomicrobiales</taxon>
        <taxon>Nitrobacteraceae</taxon>
        <taxon>Afipia</taxon>
    </lineage>
</organism>
<evidence type="ECO:0000256" key="1">
    <source>
        <dbReference type="ARBA" id="ARBA00004442"/>
    </source>
</evidence>
<dbReference type="InterPro" id="IPR051692">
    <property type="entry name" value="OMP-like"/>
</dbReference>
<accession>A0A380W5W1</accession>
<dbReference type="GO" id="GO:0009279">
    <property type="term" value="C:cell outer membrane"/>
    <property type="evidence" value="ECO:0007669"/>
    <property type="project" value="UniProtKB-SubCell"/>
</dbReference>
<dbReference type="OrthoDB" id="9815357at2"/>
<dbReference type="Gene3D" id="2.40.160.20">
    <property type="match status" value="1"/>
</dbReference>
<dbReference type="InterPro" id="IPR027385">
    <property type="entry name" value="Beta-barrel_OMP"/>
</dbReference>
<dbReference type="SUPFAM" id="SSF56925">
    <property type="entry name" value="OMPA-like"/>
    <property type="match status" value="1"/>
</dbReference>
<dbReference type="Pfam" id="PF13505">
    <property type="entry name" value="OMP_b-brl"/>
    <property type="match status" value="1"/>
</dbReference>
<keyword evidence="4" id="KW-0998">Cell outer membrane</keyword>
<evidence type="ECO:0000256" key="3">
    <source>
        <dbReference type="ARBA" id="ARBA00023136"/>
    </source>
</evidence>
<reference evidence="8 9" key="1">
    <citation type="submission" date="2018-06" db="EMBL/GenBank/DDBJ databases">
        <authorList>
            <consortium name="Pathogen Informatics"/>
            <person name="Doyle S."/>
        </authorList>
    </citation>
    <scope>NUCLEOTIDE SEQUENCE [LARGE SCALE GENOMIC DNA]</scope>
    <source>
        <strain evidence="8 9">NCTC12722</strain>
    </source>
</reference>
<comment type="similarity">
    <text evidence="5">Belongs to the Omp25/RopB family.</text>
</comment>
<dbReference type="AlphaFoldDB" id="A0A380W5W1"/>
<keyword evidence="2 6" id="KW-0732">Signal</keyword>
<dbReference type="Proteomes" id="UP000254343">
    <property type="component" value="Unassembled WGS sequence"/>
</dbReference>
<evidence type="ECO:0000256" key="2">
    <source>
        <dbReference type="ARBA" id="ARBA00022729"/>
    </source>
</evidence>
<dbReference type="InterPro" id="IPR011250">
    <property type="entry name" value="OMP/PagP_B-barrel"/>
</dbReference>
<evidence type="ECO:0000256" key="6">
    <source>
        <dbReference type="SAM" id="SignalP"/>
    </source>
</evidence>
<keyword evidence="3" id="KW-0472">Membrane</keyword>
<dbReference type="PANTHER" id="PTHR34001">
    <property type="entry name" value="BLL7405 PROTEIN"/>
    <property type="match status" value="1"/>
</dbReference>
<feature type="domain" description="Outer membrane protein beta-barrel" evidence="7">
    <location>
        <begin position="10"/>
        <end position="229"/>
    </location>
</feature>
<dbReference type="EMBL" id="UIGB01000001">
    <property type="protein sequence ID" value="SUU83959.1"/>
    <property type="molecule type" value="Genomic_DNA"/>
</dbReference>
<name>A0A380W5W1_AFIFE</name>
<evidence type="ECO:0000313" key="8">
    <source>
        <dbReference type="EMBL" id="SUU83959.1"/>
    </source>
</evidence>
<protein>
    <submittedName>
        <fullName evidence="8">Opacity protein and related surface antigens</fullName>
    </submittedName>
</protein>
<feature type="chain" id="PRO_5017028893" evidence="6">
    <location>
        <begin position="21"/>
        <end position="239"/>
    </location>
</feature>
<dbReference type="PANTHER" id="PTHR34001:SF3">
    <property type="entry name" value="BLL7405 PROTEIN"/>
    <property type="match status" value="1"/>
</dbReference>
<dbReference type="RefSeq" id="WP_002718738.1">
    <property type="nucleotide sequence ID" value="NZ_UFSI01000001.1"/>
</dbReference>
<comment type="subcellular location">
    <subcellularLocation>
        <location evidence="1">Cell outer membrane</location>
    </subcellularLocation>
</comment>
<feature type="signal peptide" evidence="6">
    <location>
        <begin position="1"/>
        <end position="20"/>
    </location>
</feature>
<evidence type="ECO:0000259" key="7">
    <source>
        <dbReference type="Pfam" id="PF13505"/>
    </source>
</evidence>